<protein>
    <submittedName>
        <fullName evidence="1">Uncharacterized protein</fullName>
    </submittedName>
</protein>
<name>A0A6A6WSD2_9PLEO</name>
<proteinExistence type="predicted"/>
<accession>A0A6A6WSD2</accession>
<gene>
    <name evidence="1" type="ORF">K505DRAFT_330077</name>
</gene>
<dbReference type="AlphaFoldDB" id="A0A6A6WSD2"/>
<dbReference type="Proteomes" id="UP000799757">
    <property type="component" value="Unassembled WGS sequence"/>
</dbReference>
<dbReference type="EMBL" id="MU002400">
    <property type="protein sequence ID" value="KAF2786824.1"/>
    <property type="molecule type" value="Genomic_DNA"/>
</dbReference>
<sequence length="156" mass="17478">MYYKYCVHSRMPLLPTPDEFSMSFPPTPEQFSIHSRGYPTCPLPVPARGMSLALHVVDQEQSQKGPQPTLPLSSLSSVHGQSMPFRCCFPVLRMRHAMRCDATTRHLLRTRRHDKPVGIHLGLSPCPAFRGAGHCCQLHRGPTRGFRSRGVASETD</sequence>
<organism evidence="1 2">
    <name type="scientific">Melanomma pulvis-pyrius CBS 109.77</name>
    <dbReference type="NCBI Taxonomy" id="1314802"/>
    <lineage>
        <taxon>Eukaryota</taxon>
        <taxon>Fungi</taxon>
        <taxon>Dikarya</taxon>
        <taxon>Ascomycota</taxon>
        <taxon>Pezizomycotina</taxon>
        <taxon>Dothideomycetes</taxon>
        <taxon>Pleosporomycetidae</taxon>
        <taxon>Pleosporales</taxon>
        <taxon>Melanommataceae</taxon>
        <taxon>Melanomma</taxon>
    </lineage>
</organism>
<keyword evidence="2" id="KW-1185">Reference proteome</keyword>
<evidence type="ECO:0000313" key="2">
    <source>
        <dbReference type="Proteomes" id="UP000799757"/>
    </source>
</evidence>
<evidence type="ECO:0000313" key="1">
    <source>
        <dbReference type="EMBL" id="KAF2786824.1"/>
    </source>
</evidence>
<reference evidence="1" key="1">
    <citation type="journal article" date="2020" name="Stud. Mycol.">
        <title>101 Dothideomycetes genomes: a test case for predicting lifestyles and emergence of pathogens.</title>
        <authorList>
            <person name="Haridas S."/>
            <person name="Albert R."/>
            <person name="Binder M."/>
            <person name="Bloem J."/>
            <person name="Labutti K."/>
            <person name="Salamov A."/>
            <person name="Andreopoulos B."/>
            <person name="Baker S."/>
            <person name="Barry K."/>
            <person name="Bills G."/>
            <person name="Bluhm B."/>
            <person name="Cannon C."/>
            <person name="Castanera R."/>
            <person name="Culley D."/>
            <person name="Daum C."/>
            <person name="Ezra D."/>
            <person name="Gonzalez J."/>
            <person name="Henrissat B."/>
            <person name="Kuo A."/>
            <person name="Liang C."/>
            <person name="Lipzen A."/>
            <person name="Lutzoni F."/>
            <person name="Magnuson J."/>
            <person name="Mondo S."/>
            <person name="Nolan M."/>
            <person name="Ohm R."/>
            <person name="Pangilinan J."/>
            <person name="Park H.-J."/>
            <person name="Ramirez L."/>
            <person name="Alfaro M."/>
            <person name="Sun H."/>
            <person name="Tritt A."/>
            <person name="Yoshinaga Y."/>
            <person name="Zwiers L.-H."/>
            <person name="Turgeon B."/>
            <person name="Goodwin S."/>
            <person name="Spatafora J."/>
            <person name="Crous P."/>
            <person name="Grigoriev I."/>
        </authorList>
    </citation>
    <scope>NUCLEOTIDE SEQUENCE</scope>
    <source>
        <strain evidence="1">CBS 109.77</strain>
    </source>
</reference>